<dbReference type="Proteomes" id="UP000252139">
    <property type="component" value="Unassembled WGS sequence"/>
</dbReference>
<gene>
    <name evidence="3" type="ORF">CU097_014399</name>
</gene>
<evidence type="ECO:0000313" key="4">
    <source>
        <dbReference type="Proteomes" id="UP000252139"/>
    </source>
</evidence>
<comment type="caution">
    <text evidence="3">The sequence shown here is derived from an EMBL/GenBank/DDBJ whole genome shotgun (WGS) entry which is preliminary data.</text>
</comment>
<keyword evidence="4" id="KW-1185">Reference proteome</keyword>
<sequence>MARFLPTSPPLTIIQSPEPSSQPPKPKSPQPTITARVFEEGLQLLEDKYVTKKVRLNELDSRIKEIMEERQSILVEIEDFEKKKRLTKEIIS</sequence>
<organism evidence="3 4">
    <name type="scientific">Rhizopus azygosporus</name>
    <name type="common">Rhizopus microsporus var. azygosporus</name>
    <dbReference type="NCBI Taxonomy" id="86630"/>
    <lineage>
        <taxon>Eukaryota</taxon>
        <taxon>Fungi</taxon>
        <taxon>Fungi incertae sedis</taxon>
        <taxon>Mucoromycota</taxon>
        <taxon>Mucoromycotina</taxon>
        <taxon>Mucoromycetes</taxon>
        <taxon>Mucorales</taxon>
        <taxon>Mucorineae</taxon>
        <taxon>Rhizopodaceae</taxon>
        <taxon>Rhizopus</taxon>
    </lineage>
</organism>
<feature type="compositionally biased region" description="Pro residues" evidence="2">
    <location>
        <begin position="20"/>
        <end position="29"/>
    </location>
</feature>
<proteinExistence type="predicted"/>
<feature type="region of interest" description="Disordered" evidence="2">
    <location>
        <begin position="1"/>
        <end position="32"/>
    </location>
</feature>
<dbReference type="OrthoDB" id="2284257at2759"/>
<evidence type="ECO:0000256" key="2">
    <source>
        <dbReference type="SAM" id="MobiDB-lite"/>
    </source>
</evidence>
<evidence type="ECO:0000313" key="3">
    <source>
        <dbReference type="EMBL" id="RCH96358.1"/>
    </source>
</evidence>
<accession>A0A367K2G5</accession>
<evidence type="ECO:0000256" key="1">
    <source>
        <dbReference type="SAM" id="Coils"/>
    </source>
</evidence>
<reference evidence="3 4" key="1">
    <citation type="journal article" date="2018" name="G3 (Bethesda)">
        <title>Phylogenetic and Phylogenomic Definition of Rhizopus Species.</title>
        <authorList>
            <person name="Gryganskyi A.P."/>
            <person name="Golan J."/>
            <person name="Dolatabadi S."/>
            <person name="Mondo S."/>
            <person name="Robb S."/>
            <person name="Idnurm A."/>
            <person name="Muszewska A."/>
            <person name="Steczkiewicz K."/>
            <person name="Masonjones S."/>
            <person name="Liao H.L."/>
            <person name="Gajdeczka M.T."/>
            <person name="Anike F."/>
            <person name="Vuek A."/>
            <person name="Anishchenko I.M."/>
            <person name="Voigt K."/>
            <person name="de Hoog G.S."/>
            <person name="Smith M.E."/>
            <person name="Heitman J."/>
            <person name="Vilgalys R."/>
            <person name="Stajich J.E."/>
        </authorList>
    </citation>
    <scope>NUCLEOTIDE SEQUENCE [LARGE SCALE GENOMIC DNA]</scope>
    <source>
        <strain evidence="3 4">CBS 357.93</strain>
    </source>
</reference>
<keyword evidence="1" id="KW-0175">Coiled coil</keyword>
<dbReference type="AlphaFoldDB" id="A0A367K2G5"/>
<name>A0A367K2G5_RHIAZ</name>
<dbReference type="EMBL" id="PJQL01000376">
    <property type="protein sequence ID" value="RCH96358.1"/>
    <property type="molecule type" value="Genomic_DNA"/>
</dbReference>
<protein>
    <submittedName>
        <fullName evidence="3">Uncharacterized protein</fullName>
    </submittedName>
</protein>
<feature type="coiled-coil region" evidence="1">
    <location>
        <begin position="42"/>
        <end position="83"/>
    </location>
</feature>